<sequence>MHRWRPGNRDHPRIGRITAMPDAGAAAGQRQGSTVYNLGTPLEYETASTPLAAPTRAEIALLDIFARRWTMLAVRILLAGPLRFGGLFDQLPGISRNVLTQRLLELQSVGMIRKRRVPPSGRVQVYELTEWGHRGVAMFQALAGWADRGDAALTEGVVSPQHDPG</sequence>
<dbReference type="InterPro" id="IPR002577">
    <property type="entry name" value="HTH_HxlR"/>
</dbReference>
<gene>
    <name evidence="5" type="ORF">EAH76_05965</name>
</gene>
<dbReference type="EMBL" id="RCZC01000002">
    <property type="protein sequence ID" value="TPG54232.1"/>
    <property type="molecule type" value="Genomic_DNA"/>
</dbReference>
<dbReference type="PROSITE" id="PS51118">
    <property type="entry name" value="HTH_HXLR"/>
    <property type="match status" value="1"/>
</dbReference>
<reference evidence="5 6" key="1">
    <citation type="journal article" date="2019" name="Environ. Microbiol.">
        <title>Species interactions and distinct microbial communities in high Arctic permafrost affected cryosols are associated with the CH4 and CO2 gas fluxes.</title>
        <authorList>
            <person name="Altshuler I."/>
            <person name="Hamel J."/>
            <person name="Turney S."/>
            <person name="Magnuson E."/>
            <person name="Levesque R."/>
            <person name="Greer C."/>
            <person name="Whyte L.G."/>
        </authorList>
    </citation>
    <scope>NUCLEOTIDE SEQUENCE [LARGE SCALE GENOMIC DNA]</scope>
    <source>
        <strain evidence="5 6">E6.1</strain>
    </source>
</reference>
<dbReference type="PANTHER" id="PTHR33204:SF18">
    <property type="entry name" value="TRANSCRIPTIONAL REGULATORY PROTEIN"/>
    <property type="match status" value="1"/>
</dbReference>
<dbReference type="Pfam" id="PF01638">
    <property type="entry name" value="HxlR"/>
    <property type="match status" value="1"/>
</dbReference>
<accession>A0A502FYA3</accession>
<evidence type="ECO:0000313" key="6">
    <source>
        <dbReference type="Proteomes" id="UP000319931"/>
    </source>
</evidence>
<keyword evidence="2" id="KW-0238">DNA-binding</keyword>
<evidence type="ECO:0000256" key="3">
    <source>
        <dbReference type="ARBA" id="ARBA00023163"/>
    </source>
</evidence>
<dbReference type="SUPFAM" id="SSF46785">
    <property type="entry name" value="Winged helix' DNA-binding domain"/>
    <property type="match status" value="1"/>
</dbReference>
<evidence type="ECO:0000313" key="5">
    <source>
        <dbReference type="EMBL" id="TPG54232.1"/>
    </source>
</evidence>
<feature type="domain" description="HTH hxlR-type" evidence="4">
    <location>
        <begin position="53"/>
        <end position="154"/>
    </location>
</feature>
<keyword evidence="6" id="KW-1185">Reference proteome</keyword>
<evidence type="ECO:0000259" key="4">
    <source>
        <dbReference type="PROSITE" id="PS51118"/>
    </source>
</evidence>
<organism evidence="5 6">
    <name type="scientific">Sphingomonas glacialis</name>
    <dbReference type="NCBI Taxonomy" id="658225"/>
    <lineage>
        <taxon>Bacteria</taxon>
        <taxon>Pseudomonadati</taxon>
        <taxon>Pseudomonadota</taxon>
        <taxon>Alphaproteobacteria</taxon>
        <taxon>Sphingomonadales</taxon>
        <taxon>Sphingomonadaceae</taxon>
        <taxon>Sphingomonas</taxon>
    </lineage>
</organism>
<name>A0A502FYA3_9SPHN</name>
<dbReference type="InterPro" id="IPR036390">
    <property type="entry name" value="WH_DNA-bd_sf"/>
</dbReference>
<dbReference type="AlphaFoldDB" id="A0A502FYA3"/>
<dbReference type="OrthoDB" id="9782219at2"/>
<dbReference type="Gene3D" id="1.10.10.10">
    <property type="entry name" value="Winged helix-like DNA-binding domain superfamily/Winged helix DNA-binding domain"/>
    <property type="match status" value="1"/>
</dbReference>
<dbReference type="InterPro" id="IPR036388">
    <property type="entry name" value="WH-like_DNA-bd_sf"/>
</dbReference>
<dbReference type="GO" id="GO:0003677">
    <property type="term" value="F:DNA binding"/>
    <property type="evidence" value="ECO:0007669"/>
    <property type="project" value="UniProtKB-KW"/>
</dbReference>
<protein>
    <submittedName>
        <fullName evidence="5">Transcriptional regulator</fullName>
    </submittedName>
</protein>
<keyword evidence="1" id="KW-0805">Transcription regulation</keyword>
<proteinExistence type="predicted"/>
<dbReference type="Proteomes" id="UP000319931">
    <property type="component" value="Unassembled WGS sequence"/>
</dbReference>
<evidence type="ECO:0000256" key="1">
    <source>
        <dbReference type="ARBA" id="ARBA00023015"/>
    </source>
</evidence>
<comment type="caution">
    <text evidence="5">The sequence shown here is derived from an EMBL/GenBank/DDBJ whole genome shotgun (WGS) entry which is preliminary data.</text>
</comment>
<keyword evidence="3" id="KW-0804">Transcription</keyword>
<evidence type="ECO:0000256" key="2">
    <source>
        <dbReference type="ARBA" id="ARBA00023125"/>
    </source>
</evidence>
<dbReference type="PANTHER" id="PTHR33204">
    <property type="entry name" value="TRANSCRIPTIONAL REGULATOR, MARR FAMILY"/>
    <property type="match status" value="1"/>
</dbReference>